<evidence type="ECO:0000256" key="1">
    <source>
        <dbReference type="ARBA" id="ARBA00004906"/>
    </source>
</evidence>
<reference evidence="6" key="1">
    <citation type="submission" date="2023-02" db="EMBL/GenBank/DDBJ databases">
        <title>Genome of toxic invasive species Heracleum sosnowskyi carries increased number of genes despite the absence of recent whole-genome duplications.</title>
        <authorList>
            <person name="Schelkunov M."/>
            <person name="Shtratnikova V."/>
            <person name="Makarenko M."/>
            <person name="Klepikova A."/>
            <person name="Omelchenko D."/>
            <person name="Novikova G."/>
            <person name="Obukhova E."/>
            <person name="Bogdanov V."/>
            <person name="Penin A."/>
            <person name="Logacheva M."/>
        </authorList>
    </citation>
    <scope>NUCLEOTIDE SEQUENCE</scope>
    <source>
        <strain evidence="6">Hsosn_3</strain>
        <tissue evidence="6">Leaf</tissue>
    </source>
</reference>
<dbReference type="GO" id="GO:0015031">
    <property type="term" value="P:protein transport"/>
    <property type="evidence" value="ECO:0007669"/>
    <property type="project" value="UniProtKB-KW"/>
</dbReference>
<evidence type="ECO:0000256" key="4">
    <source>
        <dbReference type="ARBA" id="ARBA00022927"/>
    </source>
</evidence>
<dbReference type="Gene3D" id="3.30.710.10">
    <property type="entry name" value="Potassium Channel Kv1.1, Chain A"/>
    <property type="match status" value="1"/>
</dbReference>
<proteinExistence type="inferred from homology"/>
<dbReference type="Gene3D" id="1.25.10.10">
    <property type="entry name" value="Leucine-rich Repeat Variant"/>
    <property type="match status" value="1"/>
</dbReference>
<comment type="similarity">
    <text evidence="2">Belongs to the importin alpha family.</text>
</comment>
<dbReference type="InterPro" id="IPR046533">
    <property type="entry name" value="DUF6598"/>
</dbReference>
<evidence type="ECO:0000256" key="2">
    <source>
        <dbReference type="ARBA" id="ARBA00010394"/>
    </source>
</evidence>
<dbReference type="InterPro" id="IPR011989">
    <property type="entry name" value="ARM-like"/>
</dbReference>
<sequence>MASSGGKLPGYPLMDVLNIMYLGLDQVMPENQLGTIKLVTNTGFQYLYNVDVVDIRKPCIKYGDSIPLMIKGPTYLSQWVEIEFDLFCGAYKGVSQIWWRPELHEVTAKSSFITSVDGTGRIVVNIGSFANAVVAKLELRLSDAATNVHGVVFSSNSELELGHCASVLFRAMPDKGLKLEKDGLIPLSRSFVGVPLHSKFHVEVSLNVDGDDCTTVVSFDTKIAGVDTEFIAKAKDKRILVKVTWYDVSQRGCYKDLLPQIYDFCRHTQKDITLLSVGKSQFVMEEEVAVGKSQFVMEEEVAREFHLLKDQIREIIAEKPSWHHSGITSIFLSKVIDFCKISVNPTTEEINFDPEIVRQLDFAALFSVIQAAHHLQLKSLMNLTCRALVNNVKTKTYEDIIKELNINDANIRSAKRLKRYFSVEDIFTAYCILRCPERERFINESLLVDVPISRLAVERQGLFKKANPIFDRCFSDLMESADPWCRDPVKLDEAYSSLHDLPDGDAVLADSLSSGAVQQLLQILVKMDESKDREELEIAFQSLAVRILSRALAHESFHAFSSSSIPYLVKLLSSPLTDFNIAGLMALTRTSYACHDCCMQAIYEDGALEAAQEISFKICASSPLKLQEWVAKFLAVSCYRYLPNDKVKVALTISDNLFTKVSTNYRHVVLTCYALQYLTYRRTVVIEGEAWDKLIRRLIGLIINCFRIDCDKVVFCPPTRFGSIVLAGSALGVVGNIARWGATNQIQTLANDSRLLQCLGKLLCFKSKKFNKEACQIISNIAARSQTWIQDMHKVNLIEPLCTILEEDMYESEAKMEAAWAIFNGIYGDLPQGTSLTYDQQK</sequence>
<accession>A0AAD8JGW6</accession>
<dbReference type="GO" id="GO:0006511">
    <property type="term" value="P:ubiquitin-dependent protein catabolic process"/>
    <property type="evidence" value="ECO:0007669"/>
    <property type="project" value="InterPro"/>
</dbReference>
<dbReference type="EMBL" id="JAUIZM010000001">
    <property type="protein sequence ID" value="KAK1402175.1"/>
    <property type="molecule type" value="Genomic_DNA"/>
</dbReference>
<organism evidence="6 7">
    <name type="scientific">Heracleum sosnowskyi</name>
    <dbReference type="NCBI Taxonomy" id="360622"/>
    <lineage>
        <taxon>Eukaryota</taxon>
        <taxon>Viridiplantae</taxon>
        <taxon>Streptophyta</taxon>
        <taxon>Embryophyta</taxon>
        <taxon>Tracheophyta</taxon>
        <taxon>Spermatophyta</taxon>
        <taxon>Magnoliopsida</taxon>
        <taxon>eudicotyledons</taxon>
        <taxon>Gunneridae</taxon>
        <taxon>Pentapetalae</taxon>
        <taxon>asterids</taxon>
        <taxon>campanulids</taxon>
        <taxon>Apiales</taxon>
        <taxon>Apiaceae</taxon>
        <taxon>Apioideae</taxon>
        <taxon>apioid superclade</taxon>
        <taxon>Tordylieae</taxon>
        <taxon>Tordyliinae</taxon>
        <taxon>Heracleum</taxon>
    </lineage>
</organism>
<dbReference type="InterPro" id="IPR036296">
    <property type="entry name" value="SKP1-like_dim_sf"/>
</dbReference>
<evidence type="ECO:0000259" key="5">
    <source>
        <dbReference type="Pfam" id="PF20241"/>
    </source>
</evidence>
<gene>
    <name evidence="6" type="ORF">POM88_001780</name>
</gene>
<keyword evidence="3" id="KW-0813">Transport</keyword>
<evidence type="ECO:0000256" key="3">
    <source>
        <dbReference type="ARBA" id="ARBA00022448"/>
    </source>
</evidence>
<dbReference type="PANTHER" id="PTHR23316">
    <property type="entry name" value="IMPORTIN ALPHA"/>
    <property type="match status" value="1"/>
</dbReference>
<name>A0AAD8JGW6_9APIA</name>
<reference evidence="6" key="2">
    <citation type="submission" date="2023-05" db="EMBL/GenBank/DDBJ databases">
        <authorList>
            <person name="Schelkunov M.I."/>
        </authorList>
    </citation>
    <scope>NUCLEOTIDE SEQUENCE</scope>
    <source>
        <strain evidence="6">Hsosn_3</strain>
        <tissue evidence="6">Leaf</tissue>
    </source>
</reference>
<dbReference type="Pfam" id="PF20241">
    <property type="entry name" value="DUF6598"/>
    <property type="match status" value="1"/>
</dbReference>
<keyword evidence="4" id="KW-0653">Protein transport</keyword>
<dbReference type="Proteomes" id="UP001237642">
    <property type="component" value="Unassembled WGS sequence"/>
</dbReference>
<dbReference type="InterPro" id="IPR011333">
    <property type="entry name" value="SKP1/BTB/POZ_sf"/>
</dbReference>
<feature type="domain" description="DUF6598" evidence="5">
    <location>
        <begin position="119"/>
        <end position="230"/>
    </location>
</feature>
<comment type="caution">
    <text evidence="6">The sequence shown here is derived from an EMBL/GenBank/DDBJ whole genome shotgun (WGS) entry which is preliminary data.</text>
</comment>
<dbReference type="AlphaFoldDB" id="A0AAD8JGW6"/>
<dbReference type="SUPFAM" id="SSF48371">
    <property type="entry name" value="ARM repeat"/>
    <property type="match status" value="1"/>
</dbReference>
<evidence type="ECO:0000313" key="6">
    <source>
        <dbReference type="EMBL" id="KAK1402175.1"/>
    </source>
</evidence>
<dbReference type="InterPro" id="IPR016024">
    <property type="entry name" value="ARM-type_fold"/>
</dbReference>
<keyword evidence="7" id="KW-1185">Reference proteome</keyword>
<comment type="pathway">
    <text evidence="1">Protein modification; protein ubiquitination.</text>
</comment>
<dbReference type="SUPFAM" id="SSF81382">
    <property type="entry name" value="Skp1 dimerisation domain-like"/>
    <property type="match status" value="1"/>
</dbReference>
<evidence type="ECO:0000313" key="7">
    <source>
        <dbReference type="Proteomes" id="UP001237642"/>
    </source>
</evidence>
<protein>
    <recommendedName>
        <fullName evidence="5">DUF6598 domain-containing protein</fullName>
    </recommendedName>
</protein>